<keyword evidence="5" id="KW-0143">Chaperone</keyword>
<comment type="similarity">
    <text evidence="5">Belongs to the calreticulin family.</text>
</comment>
<comment type="subcellular location">
    <subcellularLocation>
        <location evidence="1">Endoplasmic reticulum membrane</location>
        <topology evidence="1">Single-pass membrane protein</topology>
    </subcellularLocation>
</comment>
<dbReference type="InterPro" id="IPR018124">
    <property type="entry name" value="Calret/calnex_CS"/>
</dbReference>
<keyword evidence="3" id="KW-1133">Transmembrane helix</keyword>
<name>A0AAD1YPV0_9LAMI</name>
<dbReference type="GO" id="GO:0006457">
    <property type="term" value="P:protein folding"/>
    <property type="evidence" value="ECO:0007669"/>
    <property type="project" value="InterPro"/>
</dbReference>
<dbReference type="SUPFAM" id="SSF63887">
    <property type="entry name" value="P-domain of calnexin/calreticulin"/>
    <property type="match status" value="1"/>
</dbReference>
<proteinExistence type="inferred from homology"/>
<feature type="compositionally biased region" description="Basic and acidic residues" evidence="6">
    <location>
        <begin position="183"/>
        <end position="208"/>
    </location>
</feature>
<evidence type="ECO:0000256" key="6">
    <source>
        <dbReference type="SAM" id="MobiDB-lite"/>
    </source>
</evidence>
<keyword evidence="4" id="KW-0472">Membrane</keyword>
<feature type="compositionally biased region" description="Gly residues" evidence="6">
    <location>
        <begin position="27"/>
        <end position="37"/>
    </location>
</feature>
<organism evidence="7 8">
    <name type="scientific">Fraxinus pennsylvanica</name>
    <dbReference type="NCBI Taxonomy" id="56036"/>
    <lineage>
        <taxon>Eukaryota</taxon>
        <taxon>Viridiplantae</taxon>
        <taxon>Streptophyta</taxon>
        <taxon>Embryophyta</taxon>
        <taxon>Tracheophyta</taxon>
        <taxon>Spermatophyta</taxon>
        <taxon>Magnoliopsida</taxon>
        <taxon>eudicotyledons</taxon>
        <taxon>Gunneridae</taxon>
        <taxon>Pentapetalae</taxon>
        <taxon>asterids</taxon>
        <taxon>lamiids</taxon>
        <taxon>Lamiales</taxon>
        <taxon>Oleaceae</taxon>
        <taxon>Oleeae</taxon>
        <taxon>Fraxinus</taxon>
    </lineage>
</organism>
<dbReference type="EMBL" id="OU503036">
    <property type="protein sequence ID" value="CAI9754173.1"/>
    <property type="molecule type" value="Genomic_DNA"/>
</dbReference>
<dbReference type="GO" id="GO:0005789">
    <property type="term" value="C:endoplasmic reticulum membrane"/>
    <property type="evidence" value="ECO:0007669"/>
    <property type="project" value="UniProtKB-SubCell"/>
</dbReference>
<evidence type="ECO:0000256" key="1">
    <source>
        <dbReference type="ARBA" id="ARBA00004389"/>
    </source>
</evidence>
<dbReference type="GO" id="GO:0005509">
    <property type="term" value="F:calcium ion binding"/>
    <property type="evidence" value="ECO:0007669"/>
    <property type="project" value="InterPro"/>
</dbReference>
<protein>
    <submittedName>
        <fullName evidence="7">Uncharacterized protein</fullName>
    </submittedName>
</protein>
<dbReference type="Pfam" id="PF00262">
    <property type="entry name" value="Calreticulin"/>
    <property type="match status" value="1"/>
</dbReference>
<dbReference type="PANTHER" id="PTHR11073">
    <property type="entry name" value="CALRETICULIN AND CALNEXIN"/>
    <property type="match status" value="1"/>
</dbReference>
<feature type="region of interest" description="Disordered" evidence="6">
    <location>
        <begin position="130"/>
        <end position="215"/>
    </location>
</feature>
<evidence type="ECO:0000256" key="2">
    <source>
        <dbReference type="ARBA" id="ARBA00022692"/>
    </source>
</evidence>
<dbReference type="InterPro" id="IPR009033">
    <property type="entry name" value="Calreticulin/calnexin_P_dom_sf"/>
</dbReference>
<gene>
    <name evidence="7" type="ORF">FPE_LOCUS1604</name>
</gene>
<keyword evidence="8" id="KW-1185">Reference proteome</keyword>
<evidence type="ECO:0000313" key="7">
    <source>
        <dbReference type="EMBL" id="CAI9754173.1"/>
    </source>
</evidence>
<dbReference type="Gene3D" id="2.10.250.10">
    <property type="entry name" value="Calreticulin/calnexin, P domain"/>
    <property type="match status" value="1"/>
</dbReference>
<evidence type="ECO:0000256" key="3">
    <source>
        <dbReference type="ARBA" id="ARBA00022989"/>
    </source>
</evidence>
<reference evidence="7" key="1">
    <citation type="submission" date="2023-05" db="EMBL/GenBank/DDBJ databases">
        <authorList>
            <person name="Huff M."/>
        </authorList>
    </citation>
    <scope>NUCLEOTIDE SEQUENCE</scope>
</reference>
<evidence type="ECO:0000256" key="5">
    <source>
        <dbReference type="RuleBase" id="RU362126"/>
    </source>
</evidence>
<evidence type="ECO:0000256" key="4">
    <source>
        <dbReference type="ARBA" id="ARBA00023136"/>
    </source>
</evidence>
<evidence type="ECO:0000313" key="8">
    <source>
        <dbReference type="Proteomes" id="UP000834106"/>
    </source>
</evidence>
<sequence length="270" mass="29736">MAHRFFGRASQSRFTGNRRSRGNSNGNAGGFSSGISGGQSSKNNRSHRPYNPRCLICKEVGHTADRYRNRYVHSETSAHLVEALQSGCSLSDGPSGSDWYLDTGVSAHMTPDSTALDISEQYVGQRISTPAEDHDPLSLAQPHSNAPDPNAHSTAPPSHPMKAANFLSNDDFEPPLIPPKTIPDPDDKKPEDWDERAKIPDPDAKKPDDWDEDAPLDIEDEGAVKPEGWLDDEPEEPKIGMRRRMVNGRLQRLITPNVKRHLDMGSGKGQ</sequence>
<dbReference type="GO" id="GO:0051082">
    <property type="term" value="F:unfolded protein binding"/>
    <property type="evidence" value="ECO:0007669"/>
    <property type="project" value="InterPro"/>
</dbReference>
<dbReference type="Proteomes" id="UP000834106">
    <property type="component" value="Chromosome 1"/>
</dbReference>
<accession>A0AAD1YPV0</accession>
<dbReference type="PANTHER" id="PTHR11073:SF1">
    <property type="entry name" value="CALNEXIN 14D-RELATED"/>
    <property type="match status" value="1"/>
</dbReference>
<feature type="region of interest" description="Disordered" evidence="6">
    <location>
        <begin position="1"/>
        <end position="51"/>
    </location>
</feature>
<dbReference type="PRINTS" id="PR00626">
    <property type="entry name" value="CALRETICULIN"/>
</dbReference>
<dbReference type="AlphaFoldDB" id="A0AAD1YPV0"/>
<dbReference type="PROSITE" id="PS00805">
    <property type="entry name" value="CALRETICULIN_REPEAT"/>
    <property type="match status" value="1"/>
</dbReference>
<dbReference type="InterPro" id="IPR001580">
    <property type="entry name" value="Calret/calnex"/>
</dbReference>
<keyword evidence="5" id="KW-0256">Endoplasmic reticulum</keyword>
<keyword evidence="2" id="KW-0812">Transmembrane</keyword>
<dbReference type="GO" id="GO:0036503">
    <property type="term" value="P:ERAD pathway"/>
    <property type="evidence" value="ECO:0007669"/>
    <property type="project" value="TreeGrafter"/>
</dbReference>